<dbReference type="Gene3D" id="3.30.70.1050">
    <property type="entry name" value="Trigger factor ribosome-binding domain"/>
    <property type="match status" value="1"/>
</dbReference>
<dbReference type="InterPro" id="IPR008881">
    <property type="entry name" value="Trigger_fac_ribosome-bd_bac"/>
</dbReference>
<dbReference type="InterPro" id="IPR046357">
    <property type="entry name" value="PPIase_dom_sf"/>
</dbReference>
<dbReference type="InterPro" id="IPR001179">
    <property type="entry name" value="PPIase_FKBP_dom"/>
</dbReference>
<dbReference type="GO" id="GO:0015031">
    <property type="term" value="P:protein transport"/>
    <property type="evidence" value="ECO:0007669"/>
    <property type="project" value="UniProtKB-UniRule"/>
</dbReference>
<evidence type="ECO:0000259" key="11">
    <source>
        <dbReference type="Pfam" id="PF05697"/>
    </source>
</evidence>
<proteinExistence type="inferred from homology"/>
<name>A0A9W6D3H4_9BACT</name>
<dbReference type="HAMAP" id="MF_00303">
    <property type="entry name" value="Trigger_factor_Tig"/>
    <property type="match status" value="1"/>
</dbReference>
<dbReference type="Pfam" id="PF05698">
    <property type="entry name" value="Trigger_C"/>
    <property type="match status" value="1"/>
</dbReference>
<dbReference type="SUPFAM" id="SSF54534">
    <property type="entry name" value="FKBP-like"/>
    <property type="match status" value="1"/>
</dbReference>
<accession>A0A9W6D3H4</accession>
<dbReference type="InterPro" id="IPR005215">
    <property type="entry name" value="Trig_fac"/>
</dbReference>
<dbReference type="Pfam" id="PF00254">
    <property type="entry name" value="FKBP_C"/>
    <property type="match status" value="1"/>
</dbReference>
<evidence type="ECO:0000256" key="5">
    <source>
        <dbReference type="ARBA" id="ARBA00023110"/>
    </source>
</evidence>
<evidence type="ECO:0000313" key="13">
    <source>
        <dbReference type="EMBL" id="GLI34588.1"/>
    </source>
</evidence>
<sequence>MNVSVVDLSANQKKLHVEIPADKVRKELEAKYRDLSKQVRIKGFRPGKVPRSILKSYYGKTVEHEVSSQFIQDTFSEALREADLHPLVQADVSETRFDDNGAFVYVAVVDVSPPFEVEGYKGLEVQKSPVKIDEDQVQAELERIREQNAQLLLVEEDRAIQEGDVVLTDFVPSLDGKVFEKGKTEDFMVEVGKHAIHPEFDGHLIGHHAGESVSFELDYPEDTPTPEIRGKRVHFDVQIKEIKKKELPELNDELARTVKFDTLDALKESIRERLRKREEERISVEVRQQITDQLLSKVQLDLSSKVIEREVDRLIDLLKNQFESQGLKIDTSRFNTPEIRGEYRPQAVRNLSQRLIFQQIAKQENIELTDEDLEEIYRGIALYARMDVEKVKAEYADSSLVEQAKEGKIQEKVLKLLEETAVYKELPDEGVNTNTD</sequence>
<evidence type="ECO:0000259" key="12">
    <source>
        <dbReference type="Pfam" id="PF05698"/>
    </source>
</evidence>
<dbReference type="AlphaFoldDB" id="A0A9W6D3H4"/>
<dbReference type="EC" id="5.2.1.8" evidence="3 9"/>
<dbReference type="SUPFAM" id="SSF102735">
    <property type="entry name" value="Trigger factor ribosome-binding domain"/>
    <property type="match status" value="1"/>
</dbReference>
<evidence type="ECO:0000256" key="4">
    <source>
        <dbReference type="ARBA" id="ARBA00016902"/>
    </source>
</evidence>
<keyword evidence="9" id="KW-0131">Cell cycle</keyword>
<keyword evidence="7 9" id="KW-0413">Isomerase</keyword>
<evidence type="ECO:0000256" key="2">
    <source>
        <dbReference type="ARBA" id="ARBA00005464"/>
    </source>
</evidence>
<keyword evidence="9" id="KW-0132">Cell division</keyword>
<evidence type="ECO:0000259" key="10">
    <source>
        <dbReference type="Pfam" id="PF00254"/>
    </source>
</evidence>
<keyword evidence="9" id="KW-0963">Cytoplasm</keyword>
<comment type="catalytic activity">
    <reaction evidence="1 9">
        <text>[protein]-peptidylproline (omega=180) = [protein]-peptidylproline (omega=0)</text>
        <dbReference type="Rhea" id="RHEA:16237"/>
        <dbReference type="Rhea" id="RHEA-COMP:10747"/>
        <dbReference type="Rhea" id="RHEA-COMP:10748"/>
        <dbReference type="ChEBI" id="CHEBI:83833"/>
        <dbReference type="ChEBI" id="CHEBI:83834"/>
        <dbReference type="EC" id="5.2.1.8"/>
    </reaction>
</comment>
<dbReference type="Gene3D" id="1.10.3120.10">
    <property type="entry name" value="Trigger factor, C-terminal domain"/>
    <property type="match status" value="1"/>
</dbReference>
<dbReference type="InterPro" id="IPR037041">
    <property type="entry name" value="Trigger_fac_C_sf"/>
</dbReference>
<comment type="subcellular location">
    <subcellularLocation>
        <location evidence="9">Cytoplasm</location>
    </subcellularLocation>
    <text evidence="9">About half TF is bound to the ribosome near the polypeptide exit tunnel while the other half is free in the cytoplasm.</text>
</comment>
<dbReference type="GO" id="GO:0005737">
    <property type="term" value="C:cytoplasm"/>
    <property type="evidence" value="ECO:0007669"/>
    <property type="project" value="UniProtKB-SubCell"/>
</dbReference>
<protein>
    <recommendedName>
        <fullName evidence="4 9">Trigger factor</fullName>
        <shortName evidence="9">TF</shortName>
        <ecNumber evidence="3 9">5.2.1.8</ecNumber>
    </recommendedName>
    <alternativeName>
        <fullName evidence="8 9">PPIase</fullName>
    </alternativeName>
</protein>
<evidence type="ECO:0000256" key="6">
    <source>
        <dbReference type="ARBA" id="ARBA00023186"/>
    </source>
</evidence>
<dbReference type="InterPro" id="IPR027304">
    <property type="entry name" value="Trigger_fact/SurA_dom_sf"/>
</dbReference>
<dbReference type="PANTHER" id="PTHR30560">
    <property type="entry name" value="TRIGGER FACTOR CHAPERONE AND PEPTIDYL-PROLYL CIS/TRANS ISOMERASE"/>
    <property type="match status" value="1"/>
</dbReference>
<evidence type="ECO:0000256" key="7">
    <source>
        <dbReference type="ARBA" id="ARBA00023235"/>
    </source>
</evidence>
<evidence type="ECO:0000256" key="3">
    <source>
        <dbReference type="ARBA" id="ARBA00013194"/>
    </source>
</evidence>
<evidence type="ECO:0000313" key="14">
    <source>
        <dbReference type="Proteomes" id="UP001144372"/>
    </source>
</evidence>
<dbReference type="GO" id="GO:0044183">
    <property type="term" value="F:protein folding chaperone"/>
    <property type="evidence" value="ECO:0007669"/>
    <property type="project" value="TreeGrafter"/>
</dbReference>
<evidence type="ECO:0000256" key="1">
    <source>
        <dbReference type="ARBA" id="ARBA00000971"/>
    </source>
</evidence>
<dbReference type="GO" id="GO:0043335">
    <property type="term" value="P:protein unfolding"/>
    <property type="evidence" value="ECO:0007669"/>
    <property type="project" value="TreeGrafter"/>
</dbReference>
<dbReference type="RefSeq" id="WP_281793935.1">
    <property type="nucleotide sequence ID" value="NZ_BSDR01000001.1"/>
</dbReference>
<dbReference type="Gene3D" id="3.10.50.40">
    <property type="match status" value="1"/>
</dbReference>
<comment type="similarity">
    <text evidence="2 9">Belongs to the FKBP-type PPIase family. Tig subfamily.</text>
</comment>
<keyword evidence="6 9" id="KW-0143">Chaperone</keyword>
<evidence type="ECO:0000256" key="9">
    <source>
        <dbReference type="HAMAP-Rule" id="MF_00303"/>
    </source>
</evidence>
<organism evidence="13 14">
    <name type="scientific">Desulforhabdus amnigena</name>
    <dbReference type="NCBI Taxonomy" id="40218"/>
    <lineage>
        <taxon>Bacteria</taxon>
        <taxon>Pseudomonadati</taxon>
        <taxon>Thermodesulfobacteriota</taxon>
        <taxon>Syntrophobacteria</taxon>
        <taxon>Syntrophobacterales</taxon>
        <taxon>Syntrophobacteraceae</taxon>
        <taxon>Desulforhabdus</taxon>
    </lineage>
</organism>
<dbReference type="EMBL" id="BSDR01000001">
    <property type="protein sequence ID" value="GLI34588.1"/>
    <property type="molecule type" value="Genomic_DNA"/>
</dbReference>
<dbReference type="PANTHER" id="PTHR30560:SF3">
    <property type="entry name" value="TRIGGER FACTOR-LIKE PROTEIN TIG, CHLOROPLASTIC"/>
    <property type="match status" value="1"/>
</dbReference>
<comment type="function">
    <text evidence="9">Involved in protein export. Acts as a chaperone by maintaining the newly synthesized protein in an open conformation. Functions as a peptidyl-prolyl cis-trans isomerase.</text>
</comment>
<feature type="domain" description="Trigger factor ribosome-binding bacterial" evidence="11">
    <location>
        <begin position="1"/>
        <end position="144"/>
    </location>
</feature>
<comment type="domain">
    <text evidence="9">Consists of 3 domains; the N-terminus binds the ribosome, the middle domain has PPIase activity, while the C-terminus has intrinsic chaperone activity on its own.</text>
</comment>
<dbReference type="InterPro" id="IPR008880">
    <property type="entry name" value="Trigger_fac_C"/>
</dbReference>
<dbReference type="GO" id="GO:0043022">
    <property type="term" value="F:ribosome binding"/>
    <property type="evidence" value="ECO:0007669"/>
    <property type="project" value="TreeGrafter"/>
</dbReference>
<dbReference type="GO" id="GO:0051083">
    <property type="term" value="P:'de novo' cotranslational protein folding"/>
    <property type="evidence" value="ECO:0007669"/>
    <property type="project" value="TreeGrafter"/>
</dbReference>
<reference evidence="13" key="1">
    <citation type="submission" date="2022-12" db="EMBL/GenBank/DDBJ databases">
        <title>Reference genome sequencing for broad-spectrum identification of bacterial and archaeal isolates by mass spectrometry.</title>
        <authorList>
            <person name="Sekiguchi Y."/>
            <person name="Tourlousse D.M."/>
        </authorList>
    </citation>
    <scope>NUCLEOTIDE SEQUENCE</scope>
    <source>
        <strain evidence="13">ASRB1</strain>
    </source>
</reference>
<feature type="domain" description="PPIase FKBP-type" evidence="10">
    <location>
        <begin position="157"/>
        <end position="239"/>
    </location>
</feature>
<comment type="caution">
    <text evidence="13">The sequence shown here is derived from an EMBL/GenBank/DDBJ whole genome shotgun (WGS) entry which is preliminary data.</text>
</comment>
<keyword evidence="5 9" id="KW-0697">Rotamase</keyword>
<evidence type="ECO:0000256" key="8">
    <source>
        <dbReference type="ARBA" id="ARBA00029986"/>
    </source>
</evidence>
<keyword evidence="14" id="KW-1185">Reference proteome</keyword>
<feature type="domain" description="Trigger factor C-terminal" evidence="12">
    <location>
        <begin position="262"/>
        <end position="417"/>
    </location>
</feature>
<dbReference type="SUPFAM" id="SSF109998">
    <property type="entry name" value="Triger factor/SurA peptide-binding domain-like"/>
    <property type="match status" value="1"/>
</dbReference>
<dbReference type="GO" id="GO:0003755">
    <property type="term" value="F:peptidyl-prolyl cis-trans isomerase activity"/>
    <property type="evidence" value="ECO:0007669"/>
    <property type="project" value="UniProtKB-UniRule"/>
</dbReference>
<dbReference type="Pfam" id="PF05697">
    <property type="entry name" value="Trigger_N"/>
    <property type="match status" value="1"/>
</dbReference>
<dbReference type="GO" id="GO:0051301">
    <property type="term" value="P:cell division"/>
    <property type="evidence" value="ECO:0007669"/>
    <property type="project" value="UniProtKB-KW"/>
</dbReference>
<dbReference type="PIRSF" id="PIRSF003095">
    <property type="entry name" value="Trigger_factor"/>
    <property type="match status" value="1"/>
</dbReference>
<dbReference type="Proteomes" id="UP001144372">
    <property type="component" value="Unassembled WGS sequence"/>
</dbReference>
<dbReference type="InterPro" id="IPR036611">
    <property type="entry name" value="Trigger_fac_ribosome-bd_sf"/>
</dbReference>
<dbReference type="NCBIfam" id="TIGR00115">
    <property type="entry name" value="tig"/>
    <property type="match status" value="1"/>
</dbReference>
<gene>
    <name evidence="9 13" type="primary">tig</name>
    <name evidence="13" type="ORF">DAMNIGENAA_20210</name>
</gene>